<dbReference type="GO" id="GO:0005737">
    <property type="term" value="C:cytoplasm"/>
    <property type="evidence" value="ECO:0007669"/>
    <property type="project" value="GOC"/>
</dbReference>
<dbReference type="Gene3D" id="1.10.357.150">
    <property type="match status" value="1"/>
</dbReference>
<dbReference type="GO" id="GO:0006888">
    <property type="term" value="P:endoplasmic reticulum to Golgi vesicle-mediated transport"/>
    <property type="evidence" value="ECO:0007669"/>
    <property type="project" value="TreeGrafter"/>
</dbReference>
<dbReference type="PANTHER" id="PTHR12205:SF0">
    <property type="entry name" value="CENTROMERE_KINETOCHORE PROTEIN ZW10 HOMOLOG"/>
    <property type="match status" value="1"/>
</dbReference>
<feature type="compositionally biased region" description="Acidic residues" evidence="1">
    <location>
        <begin position="447"/>
        <end position="463"/>
    </location>
</feature>
<proteinExistence type="predicted"/>
<dbReference type="GO" id="GO:0007094">
    <property type="term" value="P:mitotic spindle assembly checkpoint signaling"/>
    <property type="evidence" value="ECO:0007669"/>
    <property type="project" value="TreeGrafter"/>
</dbReference>
<dbReference type="AlphaFoldDB" id="A0AAN7Y9P1"/>
<dbReference type="Pfam" id="PF22766">
    <property type="entry name" value="ZW10_C2"/>
    <property type="match status" value="1"/>
</dbReference>
<protein>
    <submittedName>
        <fullName evidence="3">Ribosome biogenesis protein ytm1</fullName>
    </submittedName>
</protein>
<evidence type="ECO:0000259" key="2">
    <source>
        <dbReference type="Pfam" id="PF22766"/>
    </source>
</evidence>
<evidence type="ECO:0000256" key="1">
    <source>
        <dbReference type="SAM" id="MobiDB-lite"/>
    </source>
</evidence>
<dbReference type="InterPro" id="IPR055148">
    <property type="entry name" value="ZW10_C_2"/>
</dbReference>
<reference evidence="3 4" key="1">
    <citation type="submission" date="2023-08" db="EMBL/GenBank/DDBJ databases">
        <title>Black Yeasts Isolated from many extreme environments.</title>
        <authorList>
            <person name="Coleine C."/>
            <person name="Stajich J.E."/>
            <person name="Selbmann L."/>
        </authorList>
    </citation>
    <scope>NUCLEOTIDE SEQUENCE [LARGE SCALE GENOMIC DNA]</scope>
    <source>
        <strain evidence="3 4">CCFEE 5910</strain>
    </source>
</reference>
<name>A0AAN7Y9P1_9EURO</name>
<keyword evidence="4" id="KW-1185">Reference proteome</keyword>
<gene>
    <name evidence="3" type="primary">YTM1_1</name>
    <name evidence="3" type="ORF">LTR05_000710</name>
</gene>
<dbReference type="PANTHER" id="PTHR12205">
    <property type="entry name" value="CENTROMERE/KINETOCHORE PROTEIN ZW10"/>
    <property type="match status" value="1"/>
</dbReference>
<evidence type="ECO:0000313" key="4">
    <source>
        <dbReference type="Proteomes" id="UP001309876"/>
    </source>
</evidence>
<dbReference type="EMBL" id="JAVRRJ010000001">
    <property type="protein sequence ID" value="KAK5090537.1"/>
    <property type="molecule type" value="Genomic_DNA"/>
</dbReference>
<feature type="compositionally biased region" description="Acidic residues" evidence="1">
    <location>
        <begin position="477"/>
        <end position="491"/>
    </location>
</feature>
<sequence>MAADIVSAIKDGSFPDSEEILSSDIKTSAIPPLLEQIRLAKDDLRKSVSAISKDQAEDVNGWISQAKKVQQDIVRCKEDYRYIVQEHARIEALRSARQDARSKVSLLQDEISFNETLEQQVVLIANTSASLNKADADISQAQLTQAAKALPDIETTIQSIQSDQARSLLSQTHRDLVQHLAQELQSVFYSLCSINRTTDAVDLAIYPHLEHDQNVSSFSLADILIALESIGAFDDIRHQFTKRLDSLLLPHFFRHSRSHITGTTTTGHALRLFLSPTVPSALDQVNTIKDLLHFVHENTPAKLQTSLVSHIAAQIIPRLIVHWLDASIPLALDELKDIQLLQNTVQDFATWLRGVGVAEADKLDAWVSDILKTWLNKRRATSLDTVRKSLKIATGSTRQVQRLERQTVVVESSKPDIAPSVDDNWAEDWDEADSQKPGDVVKHPEVTEEDGSDAWGFDADDHESDAQASTNSKSEADDNDADAWGWGDDESVANNTLPNRDTPHNLNGKLDTQPKEQDITLTEEYIITDIPDYILEQIGKDMADSHTLQTFPQSYFNTSTSPAAGMQTLPSLVLAMFRATATDRYTTSTTLSRMNLYNDTLYLAQKLSEHAHNSPSSLQADIDILSKFARQTYTAELTTQRTILHDLLDNAQGFVSCTVDPYLTQCETAISSTTDYLRTLHAQWSQVLSPSHLAQSIGNLVSSIMSKMIKDIEDMEDIQESESRKLLQFMQQVSKLEDLFLAPHPTAVMQSQQEEKGEQPSISTIALHAPSYLRFQYLEQILDGSLVDIKYLWTDAGLSLEFSAEEVVDLIEALFAESTHRRSAIQVIKSSSGGARRHKNG</sequence>
<dbReference type="GO" id="GO:1990423">
    <property type="term" value="C:RZZ complex"/>
    <property type="evidence" value="ECO:0007669"/>
    <property type="project" value="TreeGrafter"/>
</dbReference>
<feature type="region of interest" description="Disordered" evidence="1">
    <location>
        <begin position="406"/>
        <end position="512"/>
    </location>
</feature>
<comment type="caution">
    <text evidence="3">The sequence shown here is derived from an EMBL/GenBank/DDBJ whole genome shotgun (WGS) entry which is preliminary data.</text>
</comment>
<feature type="compositionally biased region" description="Basic and acidic residues" evidence="1">
    <location>
        <begin position="433"/>
        <end position="446"/>
    </location>
</feature>
<evidence type="ECO:0000313" key="3">
    <source>
        <dbReference type="EMBL" id="KAK5090537.1"/>
    </source>
</evidence>
<dbReference type="InterPro" id="IPR046362">
    <property type="entry name" value="Zw10/DSL1_C_sf"/>
</dbReference>
<accession>A0AAN7Y9P1</accession>
<organism evidence="3 4">
    <name type="scientific">Lithohypha guttulata</name>
    <dbReference type="NCBI Taxonomy" id="1690604"/>
    <lineage>
        <taxon>Eukaryota</taxon>
        <taxon>Fungi</taxon>
        <taxon>Dikarya</taxon>
        <taxon>Ascomycota</taxon>
        <taxon>Pezizomycotina</taxon>
        <taxon>Eurotiomycetes</taxon>
        <taxon>Chaetothyriomycetidae</taxon>
        <taxon>Chaetothyriales</taxon>
        <taxon>Trichomeriaceae</taxon>
        <taxon>Lithohypha</taxon>
    </lineage>
</organism>
<feature type="domain" description="ZW10 C-terminal helical" evidence="2">
    <location>
        <begin position="675"/>
        <end position="826"/>
    </location>
</feature>
<dbReference type="Proteomes" id="UP001309876">
    <property type="component" value="Unassembled WGS sequence"/>
</dbReference>